<comment type="similarity">
    <text evidence="2">Belongs to the membrane fusion protein (MFP) (TC 8.A.1) family.</text>
</comment>
<evidence type="ECO:0000259" key="6">
    <source>
        <dbReference type="Pfam" id="PF25967"/>
    </source>
</evidence>
<keyword evidence="3" id="KW-0813">Transport</keyword>
<evidence type="ECO:0000259" key="5">
    <source>
        <dbReference type="Pfam" id="PF25917"/>
    </source>
</evidence>
<feature type="domain" description="Multidrug resistance protein MdtA-like C-terminal permuted SH3" evidence="6">
    <location>
        <begin position="286"/>
        <end position="339"/>
    </location>
</feature>
<comment type="subcellular location">
    <subcellularLocation>
        <location evidence="1">Cell envelope</location>
    </subcellularLocation>
</comment>
<dbReference type="Pfam" id="PF25990">
    <property type="entry name" value="Beta-barrel_YknX"/>
    <property type="match status" value="1"/>
</dbReference>
<proteinExistence type="inferred from homology"/>
<dbReference type="InterPro" id="IPR058627">
    <property type="entry name" value="MdtA-like_C"/>
</dbReference>
<dbReference type="PANTHER" id="PTHR30469">
    <property type="entry name" value="MULTIDRUG RESISTANCE PROTEIN MDTA"/>
    <property type="match status" value="1"/>
</dbReference>
<evidence type="ECO:0000259" key="7">
    <source>
        <dbReference type="Pfam" id="PF25990"/>
    </source>
</evidence>
<keyword evidence="9" id="KW-1185">Reference proteome</keyword>
<evidence type="ECO:0000256" key="4">
    <source>
        <dbReference type="SAM" id="Phobius"/>
    </source>
</evidence>
<dbReference type="EMBL" id="JAJHJB010000048">
    <property type="protein sequence ID" value="MCC5468079.1"/>
    <property type="molecule type" value="Genomic_DNA"/>
</dbReference>
<dbReference type="Gene3D" id="1.10.287.470">
    <property type="entry name" value="Helix hairpin bin"/>
    <property type="match status" value="1"/>
</dbReference>
<organism evidence="8 9">
    <name type="scientific">Pelosinus baikalensis</name>
    <dbReference type="NCBI Taxonomy" id="2892015"/>
    <lineage>
        <taxon>Bacteria</taxon>
        <taxon>Bacillati</taxon>
        <taxon>Bacillota</taxon>
        <taxon>Negativicutes</taxon>
        <taxon>Selenomonadales</taxon>
        <taxon>Sporomusaceae</taxon>
        <taxon>Pelosinus</taxon>
    </lineage>
</organism>
<dbReference type="Gene3D" id="2.40.420.20">
    <property type="match status" value="1"/>
</dbReference>
<feature type="domain" description="Multidrug resistance protein MdtA-like barrel-sandwich hybrid" evidence="5">
    <location>
        <begin position="69"/>
        <end position="196"/>
    </location>
</feature>
<gene>
    <name evidence="8" type="ORF">LMF89_22335</name>
</gene>
<dbReference type="InterPro" id="IPR058636">
    <property type="entry name" value="Beta-barrel_YknX"/>
</dbReference>
<accession>A0ABS8HY24</accession>
<dbReference type="RefSeq" id="WP_229536981.1">
    <property type="nucleotide sequence ID" value="NZ_JAJHJB010000048.1"/>
</dbReference>
<keyword evidence="4" id="KW-1133">Transmembrane helix</keyword>
<dbReference type="SUPFAM" id="SSF111369">
    <property type="entry name" value="HlyD-like secretion proteins"/>
    <property type="match status" value="1"/>
</dbReference>
<dbReference type="PANTHER" id="PTHR30469:SF33">
    <property type="entry name" value="SLR1207 PROTEIN"/>
    <property type="match status" value="1"/>
</dbReference>
<dbReference type="Gene3D" id="2.40.50.100">
    <property type="match status" value="1"/>
</dbReference>
<dbReference type="Pfam" id="PF25967">
    <property type="entry name" value="RND-MFP_C"/>
    <property type="match status" value="1"/>
</dbReference>
<comment type="caution">
    <text evidence="8">The sequence shown here is derived from an EMBL/GenBank/DDBJ whole genome shotgun (WGS) entry which is preliminary data.</text>
</comment>
<protein>
    <submittedName>
        <fullName evidence="8">Efflux RND transporter periplasmic adaptor subunit</fullName>
    </submittedName>
</protein>
<feature type="domain" description="YknX-like beta-barrel" evidence="7">
    <location>
        <begin position="204"/>
        <end position="279"/>
    </location>
</feature>
<feature type="transmembrane region" description="Helical" evidence="4">
    <location>
        <begin position="16"/>
        <end position="35"/>
    </location>
</feature>
<evidence type="ECO:0000313" key="8">
    <source>
        <dbReference type="EMBL" id="MCC5468079.1"/>
    </source>
</evidence>
<dbReference type="Proteomes" id="UP001165492">
    <property type="component" value="Unassembled WGS sequence"/>
</dbReference>
<reference evidence="8" key="1">
    <citation type="submission" date="2021-11" db="EMBL/GenBank/DDBJ databases">
        <title>Description of a new species Pelosinus isolated from the bottom sediments of Lake Baikal.</title>
        <authorList>
            <person name="Zakharyuk A."/>
        </authorList>
    </citation>
    <scope>NUCLEOTIDE SEQUENCE</scope>
    <source>
        <strain evidence="8">Bkl1</strain>
    </source>
</reference>
<keyword evidence="4" id="KW-0472">Membrane</keyword>
<keyword evidence="4" id="KW-0812">Transmembrane</keyword>
<name>A0ABS8HY24_9FIRM</name>
<sequence length="366" mass="39418">MQVKTIWQKIVQYKKIVFLVIIVGVAAKFGVTMYLDKNKPVMTGQSISVERGDIVSLVSATGTIKPVTIVDVSSKITGLIKEVKVSENEQVKAGQILILLDDKRLMAQVSQSQAKLANTTANYERNLRLNRIGAVSNQQLDAASMDYSVARATYDDAVSQLDDTVIKAPIDGVIIGKPIPAGQTVAPGISTPMVLMSVADLSKMQIEAQVDESDIGKISLGQKVDFTVDAYMGKVFNGSVSNISQKANIQQNVVYYTVMIDVEGSVNLLKPTMTARVSIHIGESKNALIVPLSAIKESKGQQYVQKMVNGKVENINITTGLNGEDRVEILSGLIDGDQIYLPQSKALPQTSDAAKGSSTMRSALGR</sequence>
<evidence type="ECO:0000256" key="3">
    <source>
        <dbReference type="ARBA" id="ARBA00022448"/>
    </source>
</evidence>
<evidence type="ECO:0000313" key="9">
    <source>
        <dbReference type="Proteomes" id="UP001165492"/>
    </source>
</evidence>
<evidence type="ECO:0000256" key="2">
    <source>
        <dbReference type="ARBA" id="ARBA00009477"/>
    </source>
</evidence>
<dbReference type="InterPro" id="IPR006143">
    <property type="entry name" value="RND_pump_MFP"/>
</dbReference>
<evidence type="ECO:0000256" key="1">
    <source>
        <dbReference type="ARBA" id="ARBA00004196"/>
    </source>
</evidence>
<dbReference type="NCBIfam" id="TIGR01730">
    <property type="entry name" value="RND_mfp"/>
    <property type="match status" value="1"/>
</dbReference>
<dbReference type="Gene3D" id="2.40.30.170">
    <property type="match status" value="1"/>
</dbReference>
<dbReference type="Pfam" id="PF25917">
    <property type="entry name" value="BSH_RND"/>
    <property type="match status" value="1"/>
</dbReference>
<dbReference type="InterPro" id="IPR058625">
    <property type="entry name" value="MdtA-like_BSH"/>
</dbReference>